<dbReference type="AlphaFoldDB" id="A0A8T0IRI2"/>
<protein>
    <submittedName>
        <fullName evidence="2">Uncharacterized protein</fullName>
    </submittedName>
</protein>
<feature type="compositionally biased region" description="Polar residues" evidence="1">
    <location>
        <begin position="78"/>
        <end position="88"/>
    </location>
</feature>
<accession>A0A8T0IRI2</accession>
<sequence>MTTSIERGAPQVVFIPSNYEQSVGREAATKRAAVQSISKLPMFTGIPDQMRVQHGRACRVDNCGVENLEDEQEFGHPSASQSPKQKTH</sequence>
<evidence type="ECO:0000313" key="3">
    <source>
        <dbReference type="Proteomes" id="UP000822688"/>
    </source>
</evidence>
<gene>
    <name evidence="2" type="ORF">KC19_2G028200</name>
</gene>
<organism evidence="2 3">
    <name type="scientific">Ceratodon purpureus</name>
    <name type="common">Fire moss</name>
    <name type="synonym">Dicranum purpureum</name>
    <dbReference type="NCBI Taxonomy" id="3225"/>
    <lineage>
        <taxon>Eukaryota</taxon>
        <taxon>Viridiplantae</taxon>
        <taxon>Streptophyta</taxon>
        <taxon>Embryophyta</taxon>
        <taxon>Bryophyta</taxon>
        <taxon>Bryophytina</taxon>
        <taxon>Bryopsida</taxon>
        <taxon>Dicranidae</taxon>
        <taxon>Pseudoditrichales</taxon>
        <taxon>Ditrichaceae</taxon>
        <taxon>Ceratodon</taxon>
    </lineage>
</organism>
<evidence type="ECO:0000313" key="2">
    <source>
        <dbReference type="EMBL" id="KAG0585667.1"/>
    </source>
</evidence>
<dbReference type="EMBL" id="CM026422">
    <property type="protein sequence ID" value="KAG0585667.1"/>
    <property type="molecule type" value="Genomic_DNA"/>
</dbReference>
<evidence type="ECO:0000256" key="1">
    <source>
        <dbReference type="SAM" id="MobiDB-lite"/>
    </source>
</evidence>
<name>A0A8T0IRI2_CERPU</name>
<proteinExistence type="predicted"/>
<reference evidence="2" key="1">
    <citation type="submission" date="2020-06" db="EMBL/GenBank/DDBJ databases">
        <title>WGS assembly of Ceratodon purpureus strain R40.</title>
        <authorList>
            <person name="Carey S.B."/>
            <person name="Jenkins J."/>
            <person name="Shu S."/>
            <person name="Lovell J.T."/>
            <person name="Sreedasyam A."/>
            <person name="Maumus F."/>
            <person name="Tiley G.P."/>
            <person name="Fernandez-Pozo N."/>
            <person name="Barry K."/>
            <person name="Chen C."/>
            <person name="Wang M."/>
            <person name="Lipzen A."/>
            <person name="Daum C."/>
            <person name="Saski C.A."/>
            <person name="Payton A.C."/>
            <person name="Mcbreen J.C."/>
            <person name="Conrad R.E."/>
            <person name="Kollar L.M."/>
            <person name="Olsson S."/>
            <person name="Huttunen S."/>
            <person name="Landis J.B."/>
            <person name="Wickett N.J."/>
            <person name="Johnson M.G."/>
            <person name="Rensing S.A."/>
            <person name="Grimwood J."/>
            <person name="Schmutz J."/>
            <person name="Mcdaniel S.F."/>
        </authorList>
    </citation>
    <scope>NUCLEOTIDE SEQUENCE</scope>
    <source>
        <strain evidence="2">R40</strain>
    </source>
</reference>
<feature type="region of interest" description="Disordered" evidence="1">
    <location>
        <begin position="69"/>
        <end position="88"/>
    </location>
</feature>
<keyword evidence="3" id="KW-1185">Reference proteome</keyword>
<dbReference type="Proteomes" id="UP000822688">
    <property type="component" value="Chromosome 2"/>
</dbReference>
<comment type="caution">
    <text evidence="2">The sequence shown here is derived from an EMBL/GenBank/DDBJ whole genome shotgun (WGS) entry which is preliminary data.</text>
</comment>